<comment type="subcellular location">
    <subcellularLocation>
        <location evidence="1">Membrane</location>
        <topology evidence="1">Peripheral membrane protein</topology>
    </subcellularLocation>
    <subcellularLocation>
        <location evidence="2">Secreted</location>
        <location evidence="2">Cell wall</location>
    </subcellularLocation>
</comment>
<feature type="signal peptide" evidence="12">
    <location>
        <begin position="1"/>
        <end position="21"/>
    </location>
</feature>
<dbReference type="GO" id="GO:0016020">
    <property type="term" value="C:membrane"/>
    <property type="evidence" value="ECO:0007669"/>
    <property type="project" value="UniProtKB-SubCell"/>
</dbReference>
<dbReference type="Gene3D" id="3.80.10.10">
    <property type="entry name" value="Ribonuclease Inhibitor"/>
    <property type="match status" value="1"/>
</dbReference>
<organism evidence="14 15">
    <name type="scientific">Trifolium pratense</name>
    <name type="common">Red clover</name>
    <dbReference type="NCBI Taxonomy" id="57577"/>
    <lineage>
        <taxon>Eukaryota</taxon>
        <taxon>Viridiplantae</taxon>
        <taxon>Streptophyta</taxon>
        <taxon>Embryophyta</taxon>
        <taxon>Tracheophyta</taxon>
        <taxon>Spermatophyta</taxon>
        <taxon>Magnoliopsida</taxon>
        <taxon>eudicotyledons</taxon>
        <taxon>Gunneridae</taxon>
        <taxon>Pentapetalae</taxon>
        <taxon>rosids</taxon>
        <taxon>fabids</taxon>
        <taxon>Fabales</taxon>
        <taxon>Fabaceae</taxon>
        <taxon>Papilionoideae</taxon>
        <taxon>50 kb inversion clade</taxon>
        <taxon>NPAAA clade</taxon>
        <taxon>Hologalegina</taxon>
        <taxon>IRL clade</taxon>
        <taxon>Trifolieae</taxon>
        <taxon>Trifolium</taxon>
    </lineage>
</organism>
<dbReference type="InterPro" id="IPR013210">
    <property type="entry name" value="LRR_N_plant-typ"/>
</dbReference>
<feature type="domain" description="Leucine-rich repeat-containing N-terminal plant-type" evidence="13">
    <location>
        <begin position="25"/>
        <end position="61"/>
    </location>
</feature>
<dbReference type="AlphaFoldDB" id="A0A2K3M448"/>
<keyword evidence="14" id="KW-0418">Kinase</keyword>
<evidence type="ECO:0000256" key="6">
    <source>
        <dbReference type="ARBA" id="ARBA00022729"/>
    </source>
</evidence>
<keyword evidence="6 12" id="KW-0732">Signal</keyword>
<dbReference type="Pfam" id="PF00560">
    <property type="entry name" value="LRR_1"/>
    <property type="match status" value="2"/>
</dbReference>
<evidence type="ECO:0000256" key="11">
    <source>
        <dbReference type="ARBA" id="ARBA00038043"/>
    </source>
</evidence>
<dbReference type="PANTHER" id="PTHR48065:SF75">
    <property type="entry name" value="LEUCINE-RICH REPEAT-CONTAINING N-TERMINAL PLANT-TYPE DOMAIN-CONTAINING PROTEIN"/>
    <property type="match status" value="1"/>
</dbReference>
<sequence>MKLKETVLFFLIAFLIAIVSGADLASDREVLIKLRASVGGRTLFWNTTETEPCLWTGVTCDNKRVTALRLPAMGLTGDLPLGLGNLTELQTLSLRFNALTGEIPSDFGNLVNLRNLYLHGKNNFSGEVSEKFNKLTRLDTLFLEQNRFTGSVPDLNVPPLHQFNVSFNNLTGSIPKRFSHLDISAFSGNSLCGNPLQVTCPGNSNKKGLSGGAIAGIKKKKK</sequence>
<dbReference type="PANTHER" id="PTHR48065">
    <property type="entry name" value="OS10G0469600 PROTEIN"/>
    <property type="match status" value="1"/>
</dbReference>
<dbReference type="FunFam" id="3.80.10.10:FF:000400">
    <property type="entry name" value="Nuclear pore complex protein NUP107"/>
    <property type="match status" value="1"/>
</dbReference>
<feature type="chain" id="PRO_5014337965" evidence="12">
    <location>
        <begin position="22"/>
        <end position="222"/>
    </location>
</feature>
<comment type="similarity">
    <text evidence="11">Belongs to the polygalacturonase-inhibiting protein family.</text>
</comment>
<keyword evidence="14" id="KW-0675">Receptor</keyword>
<dbReference type="SUPFAM" id="SSF52058">
    <property type="entry name" value="L domain-like"/>
    <property type="match status" value="1"/>
</dbReference>
<evidence type="ECO:0000256" key="3">
    <source>
        <dbReference type="ARBA" id="ARBA00022512"/>
    </source>
</evidence>
<evidence type="ECO:0000313" key="14">
    <source>
        <dbReference type="EMBL" id="PNX85562.1"/>
    </source>
</evidence>
<evidence type="ECO:0000256" key="10">
    <source>
        <dbReference type="ARBA" id="ARBA00023157"/>
    </source>
</evidence>
<evidence type="ECO:0000259" key="13">
    <source>
        <dbReference type="Pfam" id="PF08263"/>
    </source>
</evidence>
<comment type="caution">
    <text evidence="14">The sequence shown here is derived from an EMBL/GenBank/DDBJ whole genome shotgun (WGS) entry which is preliminary data.</text>
</comment>
<dbReference type="GO" id="GO:0006952">
    <property type="term" value="P:defense response"/>
    <property type="evidence" value="ECO:0007669"/>
    <property type="project" value="UniProtKB-KW"/>
</dbReference>
<dbReference type="InterPro" id="IPR001611">
    <property type="entry name" value="Leu-rich_rpt"/>
</dbReference>
<evidence type="ECO:0000256" key="1">
    <source>
        <dbReference type="ARBA" id="ARBA00004170"/>
    </source>
</evidence>
<evidence type="ECO:0000256" key="5">
    <source>
        <dbReference type="ARBA" id="ARBA00022614"/>
    </source>
</evidence>
<dbReference type="GO" id="GO:0016301">
    <property type="term" value="F:kinase activity"/>
    <property type="evidence" value="ECO:0007669"/>
    <property type="project" value="UniProtKB-KW"/>
</dbReference>
<proteinExistence type="inferred from homology"/>
<accession>A0A2K3M448</accession>
<dbReference type="STRING" id="57577.A0A2K3M448"/>
<evidence type="ECO:0000256" key="2">
    <source>
        <dbReference type="ARBA" id="ARBA00004191"/>
    </source>
</evidence>
<keyword evidence="4" id="KW-0964">Secreted</keyword>
<evidence type="ECO:0000256" key="4">
    <source>
        <dbReference type="ARBA" id="ARBA00022525"/>
    </source>
</evidence>
<dbReference type="EMBL" id="ASHM01049035">
    <property type="protein sequence ID" value="PNX85562.1"/>
    <property type="molecule type" value="Genomic_DNA"/>
</dbReference>
<gene>
    <name evidence="14" type="ORF">L195_g041632</name>
</gene>
<keyword evidence="3" id="KW-0134">Cell wall</keyword>
<keyword evidence="10" id="KW-1015">Disulfide bond</keyword>
<evidence type="ECO:0000256" key="7">
    <source>
        <dbReference type="ARBA" id="ARBA00022737"/>
    </source>
</evidence>
<dbReference type="Proteomes" id="UP000236291">
    <property type="component" value="Unassembled WGS sequence"/>
</dbReference>
<reference evidence="14 15" key="1">
    <citation type="journal article" date="2014" name="Am. J. Bot.">
        <title>Genome assembly and annotation for red clover (Trifolium pratense; Fabaceae).</title>
        <authorList>
            <person name="Istvanek J."/>
            <person name="Jaros M."/>
            <person name="Krenek A."/>
            <person name="Repkova J."/>
        </authorList>
    </citation>
    <scope>NUCLEOTIDE SEQUENCE [LARGE SCALE GENOMIC DNA]</scope>
    <source>
        <strain evidence="15">cv. Tatra</strain>
        <tissue evidence="14">Young leaves</tissue>
    </source>
</reference>
<keyword evidence="5" id="KW-0433">Leucine-rich repeat</keyword>
<name>A0A2K3M448_TRIPR</name>
<evidence type="ECO:0000313" key="15">
    <source>
        <dbReference type="Proteomes" id="UP000236291"/>
    </source>
</evidence>
<keyword evidence="14" id="KW-0808">Transferase</keyword>
<evidence type="ECO:0000256" key="8">
    <source>
        <dbReference type="ARBA" id="ARBA00022821"/>
    </source>
</evidence>
<dbReference type="Pfam" id="PF08263">
    <property type="entry name" value="LRRNT_2"/>
    <property type="match status" value="1"/>
</dbReference>
<keyword evidence="7" id="KW-0677">Repeat</keyword>
<keyword evidence="8" id="KW-0611">Plant defense</keyword>
<evidence type="ECO:0000256" key="9">
    <source>
        <dbReference type="ARBA" id="ARBA00023136"/>
    </source>
</evidence>
<keyword evidence="9" id="KW-0472">Membrane</keyword>
<reference evidence="14 15" key="2">
    <citation type="journal article" date="2017" name="Front. Plant Sci.">
        <title>Gene Classification and Mining of Molecular Markers Useful in Red Clover (Trifolium pratense) Breeding.</title>
        <authorList>
            <person name="Istvanek J."/>
            <person name="Dluhosova J."/>
            <person name="Dluhos P."/>
            <person name="Patkova L."/>
            <person name="Nedelnik J."/>
            <person name="Repkova J."/>
        </authorList>
    </citation>
    <scope>NUCLEOTIDE SEQUENCE [LARGE SCALE GENOMIC DNA]</scope>
    <source>
        <strain evidence="15">cv. Tatra</strain>
        <tissue evidence="14">Young leaves</tissue>
    </source>
</reference>
<dbReference type="InterPro" id="IPR032675">
    <property type="entry name" value="LRR_dom_sf"/>
</dbReference>
<protein>
    <submittedName>
        <fullName evidence="14">Putative inactive receptor kinase</fullName>
    </submittedName>
</protein>
<evidence type="ECO:0000256" key="12">
    <source>
        <dbReference type="SAM" id="SignalP"/>
    </source>
</evidence>